<gene>
    <name evidence="1" type="ORF">SAY86_001620</name>
</gene>
<reference evidence="1 2" key="1">
    <citation type="journal article" date="2023" name="Hortic Res">
        <title>Pangenome of water caltrop reveals structural variations and asymmetric subgenome divergence after allopolyploidization.</title>
        <authorList>
            <person name="Zhang X."/>
            <person name="Chen Y."/>
            <person name="Wang L."/>
            <person name="Yuan Y."/>
            <person name="Fang M."/>
            <person name="Shi L."/>
            <person name="Lu R."/>
            <person name="Comes H.P."/>
            <person name="Ma Y."/>
            <person name="Chen Y."/>
            <person name="Huang G."/>
            <person name="Zhou Y."/>
            <person name="Zheng Z."/>
            <person name="Qiu Y."/>
        </authorList>
    </citation>
    <scope>NUCLEOTIDE SEQUENCE [LARGE SCALE GENOMIC DNA]</scope>
    <source>
        <strain evidence="1">F231</strain>
    </source>
</reference>
<evidence type="ECO:0000313" key="2">
    <source>
        <dbReference type="Proteomes" id="UP001346149"/>
    </source>
</evidence>
<accession>A0AAN7LEN1</accession>
<comment type="caution">
    <text evidence="1">The sequence shown here is derived from an EMBL/GenBank/DDBJ whole genome shotgun (WGS) entry which is preliminary data.</text>
</comment>
<organism evidence="1 2">
    <name type="scientific">Trapa natans</name>
    <name type="common">Water chestnut</name>
    <dbReference type="NCBI Taxonomy" id="22666"/>
    <lineage>
        <taxon>Eukaryota</taxon>
        <taxon>Viridiplantae</taxon>
        <taxon>Streptophyta</taxon>
        <taxon>Embryophyta</taxon>
        <taxon>Tracheophyta</taxon>
        <taxon>Spermatophyta</taxon>
        <taxon>Magnoliopsida</taxon>
        <taxon>eudicotyledons</taxon>
        <taxon>Gunneridae</taxon>
        <taxon>Pentapetalae</taxon>
        <taxon>rosids</taxon>
        <taxon>malvids</taxon>
        <taxon>Myrtales</taxon>
        <taxon>Lythraceae</taxon>
        <taxon>Trapa</taxon>
    </lineage>
</organism>
<dbReference type="Proteomes" id="UP001346149">
    <property type="component" value="Unassembled WGS sequence"/>
</dbReference>
<dbReference type="EMBL" id="JAXQNO010000013">
    <property type="protein sequence ID" value="KAK4784931.1"/>
    <property type="molecule type" value="Genomic_DNA"/>
</dbReference>
<dbReference type="AlphaFoldDB" id="A0AAN7LEN1"/>
<sequence length="106" mass="11649">MLRRVLAFCLAELFPSRCHCNFVLKHSRHRTAGQVLVYTAGFCAMNLYLEFAHIGSINDVAGAYPTHGISSENLQEETQKGNLLTGIAGLELTDAARLDRSLGSLR</sequence>
<name>A0AAN7LEN1_TRANT</name>
<protein>
    <submittedName>
        <fullName evidence="1">Uncharacterized protein</fullName>
    </submittedName>
</protein>
<keyword evidence="2" id="KW-1185">Reference proteome</keyword>
<proteinExistence type="predicted"/>
<evidence type="ECO:0000313" key="1">
    <source>
        <dbReference type="EMBL" id="KAK4784931.1"/>
    </source>
</evidence>